<accession>A0A2D4MPG2</accession>
<proteinExistence type="predicted"/>
<evidence type="ECO:0008006" key="2">
    <source>
        <dbReference type="Google" id="ProtNLM"/>
    </source>
</evidence>
<organism evidence="1">
    <name type="scientific">Micrurus spixii</name>
    <name type="common">Amazon coral snake</name>
    <dbReference type="NCBI Taxonomy" id="129469"/>
    <lineage>
        <taxon>Eukaryota</taxon>
        <taxon>Metazoa</taxon>
        <taxon>Chordata</taxon>
        <taxon>Craniata</taxon>
        <taxon>Vertebrata</taxon>
        <taxon>Euteleostomi</taxon>
        <taxon>Lepidosauria</taxon>
        <taxon>Squamata</taxon>
        <taxon>Bifurcata</taxon>
        <taxon>Unidentata</taxon>
        <taxon>Episquamata</taxon>
        <taxon>Toxicofera</taxon>
        <taxon>Serpentes</taxon>
        <taxon>Colubroidea</taxon>
        <taxon>Elapidae</taxon>
        <taxon>Elapinae</taxon>
        <taxon>Micrurus</taxon>
    </lineage>
</organism>
<name>A0A2D4MPG2_9SAUR</name>
<reference evidence="1" key="2">
    <citation type="submission" date="2017-11" db="EMBL/GenBank/DDBJ databases">
        <title>Coralsnake Venomics: Analyses of Venom Gland Transcriptomes and Proteomes of Six Brazilian Taxa.</title>
        <authorList>
            <person name="Aird S.D."/>
            <person name="Jorge da Silva N."/>
            <person name="Qiu L."/>
            <person name="Villar-Briones A."/>
            <person name="Aparecida-Saddi V."/>
            <person name="Campos-Telles M.P."/>
            <person name="Grau M."/>
            <person name="Mikheyev A.S."/>
        </authorList>
    </citation>
    <scope>NUCLEOTIDE SEQUENCE</scope>
    <source>
        <tissue evidence="1">Venom_gland</tissue>
    </source>
</reference>
<evidence type="ECO:0000313" key="1">
    <source>
        <dbReference type="EMBL" id="LAB35300.1"/>
    </source>
</evidence>
<dbReference type="AlphaFoldDB" id="A0A2D4MPG2"/>
<reference evidence="1" key="1">
    <citation type="submission" date="2017-07" db="EMBL/GenBank/DDBJ databases">
        <authorList>
            <person name="Mikheyev A."/>
            <person name="Grau M."/>
        </authorList>
    </citation>
    <scope>NUCLEOTIDE SEQUENCE</scope>
    <source>
        <tissue evidence="1">Venom_gland</tissue>
    </source>
</reference>
<protein>
    <recommendedName>
        <fullName evidence="2">L1 transposable element RRM domain-containing protein</fullName>
    </recommendedName>
</protein>
<dbReference type="EMBL" id="IACM01114639">
    <property type="protein sequence ID" value="LAB35300.1"/>
    <property type="molecule type" value="Transcribed_RNA"/>
</dbReference>
<sequence>MQKMEERGDQTEKKVGEIDNRLTVVEQDKGKRMIALEMDKADFYLRFQNVERIMTKMLAEAMEISKEKTMDGIDEVFQVYTRYAMRHKLPREVHVRFTKKTIKKKYYRKQEMKQVQSSETGTEK</sequence>